<accession>A0AAV4UQN9</accession>
<dbReference type="AlphaFoldDB" id="A0AAV4UQN9"/>
<comment type="caution">
    <text evidence="1">The sequence shown here is derived from an EMBL/GenBank/DDBJ whole genome shotgun (WGS) entry which is preliminary data.</text>
</comment>
<organism evidence="1 2">
    <name type="scientific">Caerostris darwini</name>
    <dbReference type="NCBI Taxonomy" id="1538125"/>
    <lineage>
        <taxon>Eukaryota</taxon>
        <taxon>Metazoa</taxon>
        <taxon>Ecdysozoa</taxon>
        <taxon>Arthropoda</taxon>
        <taxon>Chelicerata</taxon>
        <taxon>Arachnida</taxon>
        <taxon>Araneae</taxon>
        <taxon>Araneomorphae</taxon>
        <taxon>Entelegynae</taxon>
        <taxon>Araneoidea</taxon>
        <taxon>Araneidae</taxon>
        <taxon>Caerostris</taxon>
    </lineage>
</organism>
<name>A0AAV4UQN9_9ARAC</name>
<evidence type="ECO:0000313" key="2">
    <source>
        <dbReference type="Proteomes" id="UP001054837"/>
    </source>
</evidence>
<dbReference type="Proteomes" id="UP001054837">
    <property type="component" value="Unassembled WGS sequence"/>
</dbReference>
<keyword evidence="2" id="KW-1185">Reference proteome</keyword>
<sequence length="136" mass="15280">MSKSTSGAKKSYLTISPLKNELGQLLWFIGQGTVFLSSGIGSARNQKVFVIGYKWCNMQEKLDERLFGRGRKKSFILRFVRFCFEGGGPGKEEEGKEELCGQGKFNTKERVIVTVCELSSGCKLVENENINKKEKI</sequence>
<gene>
    <name evidence="1" type="ORF">CDAR_55941</name>
</gene>
<proteinExistence type="predicted"/>
<reference evidence="1 2" key="1">
    <citation type="submission" date="2021-06" db="EMBL/GenBank/DDBJ databases">
        <title>Caerostris darwini draft genome.</title>
        <authorList>
            <person name="Kono N."/>
            <person name="Arakawa K."/>
        </authorList>
    </citation>
    <scope>NUCLEOTIDE SEQUENCE [LARGE SCALE GENOMIC DNA]</scope>
</reference>
<protein>
    <submittedName>
        <fullName evidence="1">Uncharacterized protein</fullName>
    </submittedName>
</protein>
<evidence type="ECO:0000313" key="1">
    <source>
        <dbReference type="EMBL" id="GIY60020.1"/>
    </source>
</evidence>
<dbReference type="EMBL" id="BPLQ01011735">
    <property type="protein sequence ID" value="GIY60020.1"/>
    <property type="molecule type" value="Genomic_DNA"/>
</dbReference>